<accession>X0UKK3</accession>
<proteinExistence type="predicted"/>
<name>X0UKK3_9ZZZZ</name>
<gene>
    <name evidence="1" type="ORF">S01H1_43571</name>
</gene>
<dbReference type="EMBL" id="BARS01027761">
    <property type="protein sequence ID" value="GAG00888.1"/>
    <property type="molecule type" value="Genomic_DNA"/>
</dbReference>
<sequence>MIIKYYINKSALYKDKLIRISSFSEAGKALLTNLKRYGYNIDKIIVNKLSVYIPEMGITIMEITPDKE</sequence>
<organism evidence="1">
    <name type="scientific">marine sediment metagenome</name>
    <dbReference type="NCBI Taxonomy" id="412755"/>
    <lineage>
        <taxon>unclassified sequences</taxon>
        <taxon>metagenomes</taxon>
        <taxon>ecological metagenomes</taxon>
    </lineage>
</organism>
<dbReference type="AlphaFoldDB" id="X0UKK3"/>
<evidence type="ECO:0000313" key="1">
    <source>
        <dbReference type="EMBL" id="GAG00888.1"/>
    </source>
</evidence>
<protein>
    <submittedName>
        <fullName evidence="1">Uncharacterized protein</fullName>
    </submittedName>
</protein>
<comment type="caution">
    <text evidence="1">The sequence shown here is derived from an EMBL/GenBank/DDBJ whole genome shotgun (WGS) entry which is preliminary data.</text>
</comment>
<reference evidence="1" key="1">
    <citation type="journal article" date="2014" name="Front. Microbiol.">
        <title>High frequency of phylogenetically diverse reductive dehalogenase-homologous genes in deep subseafloor sedimentary metagenomes.</title>
        <authorList>
            <person name="Kawai M."/>
            <person name="Futagami T."/>
            <person name="Toyoda A."/>
            <person name="Takaki Y."/>
            <person name="Nishi S."/>
            <person name="Hori S."/>
            <person name="Arai W."/>
            <person name="Tsubouchi T."/>
            <person name="Morono Y."/>
            <person name="Uchiyama I."/>
            <person name="Ito T."/>
            <person name="Fujiyama A."/>
            <person name="Inagaki F."/>
            <person name="Takami H."/>
        </authorList>
    </citation>
    <scope>NUCLEOTIDE SEQUENCE</scope>
    <source>
        <strain evidence="1">Expedition CK06-06</strain>
    </source>
</reference>